<dbReference type="EMBL" id="JAZHYN010000042">
    <property type="protein sequence ID" value="MEF3367446.1"/>
    <property type="molecule type" value="Genomic_DNA"/>
</dbReference>
<dbReference type="RefSeq" id="WP_332082491.1">
    <property type="nucleotide sequence ID" value="NZ_JAZHYN010000042.1"/>
</dbReference>
<reference evidence="2 3" key="1">
    <citation type="submission" date="2024-02" db="EMBL/GenBank/DDBJ databases">
        <authorList>
            <person name="Grouzdev D."/>
        </authorList>
    </citation>
    <scope>NUCLEOTIDE SEQUENCE [LARGE SCALE GENOMIC DNA]</scope>
    <source>
        <strain evidence="2 3">9N</strain>
    </source>
</reference>
<evidence type="ECO:0000313" key="3">
    <source>
        <dbReference type="Proteomes" id="UP001350748"/>
    </source>
</evidence>
<feature type="signal peptide" evidence="1">
    <location>
        <begin position="1"/>
        <end position="20"/>
    </location>
</feature>
<evidence type="ECO:0008006" key="4">
    <source>
        <dbReference type="Google" id="ProtNLM"/>
    </source>
</evidence>
<evidence type="ECO:0000313" key="2">
    <source>
        <dbReference type="EMBL" id="MEF3367446.1"/>
    </source>
</evidence>
<dbReference type="InterPro" id="IPR010980">
    <property type="entry name" value="Cyt_c/b562"/>
</dbReference>
<feature type="chain" id="PRO_5047142032" description="Cytochrome c" evidence="1">
    <location>
        <begin position="21"/>
        <end position="187"/>
    </location>
</feature>
<proteinExistence type="predicted"/>
<keyword evidence="3" id="KW-1185">Reference proteome</keyword>
<sequence>MTHRKIAFAAVLSLSLFAVIALVPARGADHDDDHNMHMHGHGAHMDMSSKMTDSRKEVDLPSPMRAHMLANMRGHAEAVAEILAALGKGDGAGAAKVAETQLGLGSPHAAACKPAAKSGELGPMPAMMAQHMPDDMRALGLAMHEQASKFAKEAEKIGPGGDMRPALAELSHVVQGCNACHAAYRLD</sequence>
<gene>
    <name evidence="2" type="ORF">V3H18_12975</name>
</gene>
<protein>
    <recommendedName>
        <fullName evidence="4">Cytochrome c</fullName>
    </recommendedName>
</protein>
<dbReference type="SUPFAM" id="SSF47175">
    <property type="entry name" value="Cytochromes"/>
    <property type="match status" value="1"/>
</dbReference>
<dbReference type="Proteomes" id="UP001350748">
    <property type="component" value="Unassembled WGS sequence"/>
</dbReference>
<organism evidence="2 3">
    <name type="scientific">Methylocystis borbori</name>
    <dbReference type="NCBI Taxonomy" id="3118750"/>
    <lineage>
        <taxon>Bacteria</taxon>
        <taxon>Pseudomonadati</taxon>
        <taxon>Pseudomonadota</taxon>
        <taxon>Alphaproteobacteria</taxon>
        <taxon>Hyphomicrobiales</taxon>
        <taxon>Methylocystaceae</taxon>
        <taxon>Methylocystis</taxon>
    </lineage>
</organism>
<dbReference type="Gene3D" id="1.20.120.10">
    <property type="entry name" value="Cytochrome c/b562"/>
    <property type="match status" value="1"/>
</dbReference>
<keyword evidence="1" id="KW-0732">Signal</keyword>
<name>A0ABU7XJ94_9HYPH</name>
<evidence type="ECO:0000256" key="1">
    <source>
        <dbReference type="SAM" id="SignalP"/>
    </source>
</evidence>
<accession>A0ABU7XJ94</accession>
<comment type="caution">
    <text evidence="2">The sequence shown here is derived from an EMBL/GenBank/DDBJ whole genome shotgun (WGS) entry which is preliminary data.</text>
</comment>